<accession>A0A7R8VPZ3</accession>
<name>A0A7R8VPZ3_TIMDO</name>
<proteinExistence type="predicted"/>
<feature type="chain" id="PRO_5030934970" evidence="1">
    <location>
        <begin position="18"/>
        <end position="364"/>
    </location>
</feature>
<dbReference type="EMBL" id="OA569551">
    <property type="protein sequence ID" value="CAD7202583.1"/>
    <property type="molecule type" value="Genomic_DNA"/>
</dbReference>
<evidence type="ECO:0000313" key="2">
    <source>
        <dbReference type="EMBL" id="CAD7202583.1"/>
    </source>
</evidence>
<sequence length="364" mass="41704">MTLVMLLITLYFLESLASLYMKQAEDMKEQKNEDLGRKKCLQKCQRHFVSKGRNQCKPDIVWNALGLRFGQFSLGQNQPMQTRVCLEHSGYSGFRWDKRNQFKPDFIWNTLDLWFGLGFFETEQTSANQALSGTLLIWGLVRVSLGQKKPMQTRLCLEHPETLVLSETGQTNMNQTLYGLLLVCGLVWFSLGQSKPIRNRLCLEHSVAMSLEDIVAWLPAAATMVDVSRLHRVHIDYNRHAQQCDAKELNFSMNILVGACKSADGCSFPNYWYKVSFSLYTGLLKMTSENSCQSCRSCTFHHTLLQLNQSKNSNRDPLFLHYHLQLLNKLQLISSSKQLQNGMSIDLVHKYIGPTIGNVQWAFT</sequence>
<keyword evidence="1" id="KW-0732">Signal</keyword>
<protein>
    <submittedName>
        <fullName evidence="2">Uncharacterized protein</fullName>
    </submittedName>
</protein>
<reference evidence="2" key="1">
    <citation type="submission" date="2020-11" db="EMBL/GenBank/DDBJ databases">
        <authorList>
            <person name="Tran Van P."/>
        </authorList>
    </citation>
    <scope>NUCLEOTIDE SEQUENCE</scope>
</reference>
<dbReference type="AlphaFoldDB" id="A0A7R8VPZ3"/>
<organism evidence="2">
    <name type="scientific">Timema douglasi</name>
    <name type="common">Walking stick</name>
    <dbReference type="NCBI Taxonomy" id="61478"/>
    <lineage>
        <taxon>Eukaryota</taxon>
        <taxon>Metazoa</taxon>
        <taxon>Ecdysozoa</taxon>
        <taxon>Arthropoda</taxon>
        <taxon>Hexapoda</taxon>
        <taxon>Insecta</taxon>
        <taxon>Pterygota</taxon>
        <taxon>Neoptera</taxon>
        <taxon>Polyneoptera</taxon>
        <taxon>Phasmatodea</taxon>
        <taxon>Timematodea</taxon>
        <taxon>Timematoidea</taxon>
        <taxon>Timematidae</taxon>
        <taxon>Timema</taxon>
    </lineage>
</organism>
<gene>
    <name evidence="2" type="ORF">TDIB3V08_LOCUS8765</name>
</gene>
<feature type="signal peptide" evidence="1">
    <location>
        <begin position="1"/>
        <end position="17"/>
    </location>
</feature>
<evidence type="ECO:0000256" key="1">
    <source>
        <dbReference type="SAM" id="SignalP"/>
    </source>
</evidence>